<dbReference type="Pfam" id="PF25876">
    <property type="entry name" value="HH_MFP_RND"/>
    <property type="match status" value="1"/>
</dbReference>
<dbReference type="Gene3D" id="2.40.420.20">
    <property type="match status" value="1"/>
</dbReference>
<organism evidence="8 9">
    <name type="scientific">Lysobacter spongiicola DSM 21749</name>
    <dbReference type="NCBI Taxonomy" id="1122188"/>
    <lineage>
        <taxon>Bacteria</taxon>
        <taxon>Pseudomonadati</taxon>
        <taxon>Pseudomonadota</taxon>
        <taxon>Gammaproteobacteria</taxon>
        <taxon>Lysobacterales</taxon>
        <taxon>Lysobacteraceae</taxon>
        <taxon>Novilysobacter</taxon>
    </lineage>
</organism>
<dbReference type="PROSITE" id="PS51257">
    <property type="entry name" value="PROKAR_LIPOPROTEIN"/>
    <property type="match status" value="1"/>
</dbReference>
<evidence type="ECO:0000259" key="7">
    <source>
        <dbReference type="Pfam" id="PF25989"/>
    </source>
</evidence>
<dbReference type="EMBL" id="FUXP01000005">
    <property type="protein sequence ID" value="SKA04757.1"/>
    <property type="molecule type" value="Genomic_DNA"/>
</dbReference>
<reference evidence="8 9" key="1">
    <citation type="submission" date="2017-02" db="EMBL/GenBank/DDBJ databases">
        <authorList>
            <person name="Peterson S.W."/>
        </authorList>
    </citation>
    <scope>NUCLEOTIDE SEQUENCE [LARGE SCALE GENOMIC DNA]</scope>
    <source>
        <strain evidence="8 9">DSM 21749</strain>
    </source>
</reference>
<proteinExistence type="inferred from homology"/>
<dbReference type="RefSeq" id="WP_078758278.1">
    <property type="nucleotide sequence ID" value="NZ_FUXP01000005.1"/>
</dbReference>
<dbReference type="STRING" id="1122188.SAMN02745674_01702"/>
<dbReference type="AlphaFoldDB" id="A0A1T4QM95"/>
<dbReference type="PANTHER" id="PTHR30469:SF11">
    <property type="entry name" value="BLL4320 PROTEIN"/>
    <property type="match status" value="1"/>
</dbReference>
<keyword evidence="9" id="KW-1185">Reference proteome</keyword>
<feature type="domain" description="Multidrug resistance protein MdtA-like barrel-sandwich hybrid" evidence="5">
    <location>
        <begin position="68"/>
        <end position="194"/>
    </location>
</feature>
<evidence type="ECO:0000259" key="6">
    <source>
        <dbReference type="Pfam" id="PF25954"/>
    </source>
</evidence>
<feature type="domain" description="CusB-like beta-barrel" evidence="6">
    <location>
        <begin position="201"/>
        <end position="274"/>
    </location>
</feature>
<dbReference type="OrthoDB" id="9816569at2"/>
<dbReference type="InterPro" id="IPR058637">
    <property type="entry name" value="YknX-like_C"/>
</dbReference>
<feature type="domain" description="Multidrug resistance protein MdtA-like alpha-helical hairpin" evidence="4">
    <location>
        <begin position="102"/>
        <end position="161"/>
    </location>
</feature>
<dbReference type="GO" id="GO:1990281">
    <property type="term" value="C:efflux pump complex"/>
    <property type="evidence" value="ECO:0007669"/>
    <property type="project" value="TreeGrafter"/>
</dbReference>
<evidence type="ECO:0000313" key="8">
    <source>
        <dbReference type="EMBL" id="SKA04757.1"/>
    </source>
</evidence>
<dbReference type="SUPFAM" id="SSF111369">
    <property type="entry name" value="HlyD-like secretion proteins"/>
    <property type="match status" value="1"/>
</dbReference>
<sequence>MRRETWLNLLLVAALLGLSGCGEDAGDPAAAAGGAPGEMQLPVEAVTLEPEPLARGLQTVGSLRADESVVVRPEVAGRIDRIHFEEGGRVEAGQPLFTLDPSTARAALSEAEANLRNSRSASERAKQLVDQQLIARSDYDTAQAAYGVDRARVETARAALSKMTLRAPFSGRIGLREVSVGDFVTAGQDLVTLVRSDPIEVDFSVPEGALAQVGEGQPIEVTVDAFPGERFSGRVVAVAPSVDAASRSVQLRAQVPNPDLRLRPGQFARLSLDTSVAGEALLVPEQALMQEGDTRFVYTVVDGKATRVEVSTGRRVPGKVEVTEGLQAGDVVITAGQAKPMMHEGMGVMVLPAGAADGAGGPAGQPEMPAGEAPAEASPSDEAPAGAQADEAAGTNP</sequence>
<dbReference type="FunFam" id="2.40.30.170:FF:000010">
    <property type="entry name" value="Efflux RND transporter periplasmic adaptor subunit"/>
    <property type="match status" value="1"/>
</dbReference>
<dbReference type="Pfam" id="PF25954">
    <property type="entry name" value="Beta-barrel_RND_2"/>
    <property type="match status" value="1"/>
</dbReference>
<dbReference type="Gene3D" id="1.10.287.470">
    <property type="entry name" value="Helix hairpin bin"/>
    <property type="match status" value="1"/>
</dbReference>
<dbReference type="InterPro" id="IPR058792">
    <property type="entry name" value="Beta-barrel_RND_2"/>
</dbReference>
<accession>A0A1T4QM95</accession>
<dbReference type="Pfam" id="PF25989">
    <property type="entry name" value="YknX_C"/>
    <property type="match status" value="1"/>
</dbReference>
<name>A0A1T4QM95_9GAMM</name>
<dbReference type="InterPro" id="IPR058624">
    <property type="entry name" value="MdtA-like_HH"/>
</dbReference>
<keyword evidence="3" id="KW-0732">Signal</keyword>
<dbReference type="GO" id="GO:0015562">
    <property type="term" value="F:efflux transmembrane transporter activity"/>
    <property type="evidence" value="ECO:0007669"/>
    <property type="project" value="TreeGrafter"/>
</dbReference>
<feature type="region of interest" description="Disordered" evidence="2">
    <location>
        <begin position="355"/>
        <end position="397"/>
    </location>
</feature>
<protein>
    <submittedName>
        <fullName evidence="8">Membrane fusion protein, multidrug efflux system</fullName>
    </submittedName>
</protein>
<dbReference type="PANTHER" id="PTHR30469">
    <property type="entry name" value="MULTIDRUG RESISTANCE PROTEIN MDTA"/>
    <property type="match status" value="1"/>
</dbReference>
<feature type="compositionally biased region" description="Low complexity" evidence="2">
    <location>
        <begin position="364"/>
        <end position="397"/>
    </location>
</feature>
<evidence type="ECO:0000256" key="3">
    <source>
        <dbReference type="SAM" id="SignalP"/>
    </source>
</evidence>
<dbReference type="Pfam" id="PF25917">
    <property type="entry name" value="BSH_RND"/>
    <property type="match status" value="1"/>
</dbReference>
<dbReference type="NCBIfam" id="TIGR01730">
    <property type="entry name" value="RND_mfp"/>
    <property type="match status" value="1"/>
</dbReference>
<dbReference type="Gene3D" id="2.40.50.100">
    <property type="match status" value="1"/>
</dbReference>
<evidence type="ECO:0000259" key="5">
    <source>
        <dbReference type="Pfam" id="PF25917"/>
    </source>
</evidence>
<feature type="signal peptide" evidence="3">
    <location>
        <begin position="1"/>
        <end position="25"/>
    </location>
</feature>
<feature type="domain" description="YknX-like C-terminal permuted SH3-like" evidence="7">
    <location>
        <begin position="281"/>
        <end position="349"/>
    </location>
</feature>
<dbReference type="Proteomes" id="UP000190061">
    <property type="component" value="Unassembled WGS sequence"/>
</dbReference>
<evidence type="ECO:0000256" key="1">
    <source>
        <dbReference type="ARBA" id="ARBA00009477"/>
    </source>
</evidence>
<dbReference type="InterPro" id="IPR058625">
    <property type="entry name" value="MdtA-like_BSH"/>
</dbReference>
<evidence type="ECO:0000256" key="2">
    <source>
        <dbReference type="SAM" id="MobiDB-lite"/>
    </source>
</evidence>
<feature type="chain" id="PRO_5013182420" evidence="3">
    <location>
        <begin position="26"/>
        <end position="397"/>
    </location>
</feature>
<comment type="similarity">
    <text evidence="1">Belongs to the membrane fusion protein (MFP) (TC 8.A.1) family.</text>
</comment>
<evidence type="ECO:0000259" key="4">
    <source>
        <dbReference type="Pfam" id="PF25876"/>
    </source>
</evidence>
<dbReference type="InterPro" id="IPR006143">
    <property type="entry name" value="RND_pump_MFP"/>
</dbReference>
<dbReference type="Gene3D" id="2.40.30.170">
    <property type="match status" value="1"/>
</dbReference>
<evidence type="ECO:0000313" key="9">
    <source>
        <dbReference type="Proteomes" id="UP000190061"/>
    </source>
</evidence>
<gene>
    <name evidence="8" type="ORF">SAMN02745674_01702</name>
</gene>